<feature type="transmembrane region" description="Helical" evidence="1">
    <location>
        <begin position="81"/>
        <end position="103"/>
    </location>
</feature>
<evidence type="ECO:0000256" key="1">
    <source>
        <dbReference type="SAM" id="Phobius"/>
    </source>
</evidence>
<organism evidence="2 3">
    <name type="scientific">Plectus sambesii</name>
    <dbReference type="NCBI Taxonomy" id="2011161"/>
    <lineage>
        <taxon>Eukaryota</taxon>
        <taxon>Metazoa</taxon>
        <taxon>Ecdysozoa</taxon>
        <taxon>Nematoda</taxon>
        <taxon>Chromadorea</taxon>
        <taxon>Plectida</taxon>
        <taxon>Plectina</taxon>
        <taxon>Plectoidea</taxon>
        <taxon>Plectidae</taxon>
        <taxon>Plectus</taxon>
    </lineage>
</organism>
<feature type="transmembrane region" description="Helical" evidence="1">
    <location>
        <begin position="40"/>
        <end position="61"/>
    </location>
</feature>
<keyword evidence="2" id="KW-1185">Reference proteome</keyword>
<feature type="transmembrane region" description="Helical" evidence="1">
    <location>
        <begin position="110"/>
        <end position="130"/>
    </location>
</feature>
<dbReference type="WBParaSite" id="PSAMB.scaffold130size74765.g2236.t1">
    <property type="protein sequence ID" value="PSAMB.scaffold130size74765.g2236.t1"/>
    <property type="gene ID" value="PSAMB.scaffold130size74765.g2236"/>
</dbReference>
<name>A0A914UX01_9BILA</name>
<reference evidence="3" key="1">
    <citation type="submission" date="2022-11" db="UniProtKB">
        <authorList>
            <consortium name="WormBaseParasite"/>
        </authorList>
    </citation>
    <scope>IDENTIFICATION</scope>
</reference>
<keyword evidence="1" id="KW-1133">Transmembrane helix</keyword>
<dbReference type="Gene3D" id="1.20.1070.10">
    <property type="entry name" value="Rhodopsin 7-helix transmembrane proteins"/>
    <property type="match status" value="1"/>
</dbReference>
<accession>A0A914UX01</accession>
<evidence type="ECO:0000313" key="2">
    <source>
        <dbReference type="Proteomes" id="UP000887566"/>
    </source>
</evidence>
<proteinExistence type="predicted"/>
<protein>
    <submittedName>
        <fullName evidence="3">G-protein coupled receptors family 1 profile domain-containing protein</fullName>
    </submittedName>
</protein>
<keyword evidence="1" id="KW-0472">Membrane</keyword>
<feature type="transmembrane region" description="Helical" evidence="1">
    <location>
        <begin position="6"/>
        <end position="28"/>
    </location>
</feature>
<dbReference type="AlphaFoldDB" id="A0A914UX01"/>
<evidence type="ECO:0000313" key="3">
    <source>
        <dbReference type="WBParaSite" id="PSAMB.scaffold130size74765.g2236.t1"/>
    </source>
</evidence>
<keyword evidence="1" id="KW-0812">Transmembrane</keyword>
<sequence>MHHRQFGLFFAVLGTFASLCNVFIIIVFNSNKALRSRSQFFVALAAGDIIFGLGFVLTTVHNNNEHQAVNQSNTVLSCWLQLHWICVQVGPWLAMTMTLALTLERAAAVFLPYCLIPIDSASNLFLYVWLKRLFRLQAKRVLCMLFRGSDQRNAPQLPMNFSDSLLTNIKTGPSMTELLVSTTL</sequence>
<dbReference type="Proteomes" id="UP000887566">
    <property type="component" value="Unplaced"/>
</dbReference>